<organism evidence="3 4">
    <name type="scientific">Alcaligenes endophyticus</name>
    <dbReference type="NCBI Taxonomy" id="1929088"/>
    <lineage>
        <taxon>Bacteria</taxon>
        <taxon>Pseudomonadati</taxon>
        <taxon>Pseudomonadota</taxon>
        <taxon>Betaproteobacteria</taxon>
        <taxon>Burkholderiales</taxon>
        <taxon>Alcaligenaceae</taxon>
        <taxon>Alcaligenes</taxon>
    </lineage>
</organism>
<dbReference type="RefSeq" id="WP_266123775.1">
    <property type="nucleotide sequence ID" value="NZ_JAJHNU010000005.1"/>
</dbReference>
<dbReference type="Gene3D" id="3.40.50.850">
    <property type="entry name" value="Isochorismatase-like"/>
    <property type="match status" value="1"/>
</dbReference>
<evidence type="ECO:0000313" key="3">
    <source>
        <dbReference type="EMBL" id="MDN4122702.1"/>
    </source>
</evidence>
<evidence type="ECO:0000313" key="4">
    <source>
        <dbReference type="Proteomes" id="UP001168613"/>
    </source>
</evidence>
<dbReference type="InterPro" id="IPR052347">
    <property type="entry name" value="Isochorismatase_Nicotinamidase"/>
</dbReference>
<protein>
    <submittedName>
        <fullName evidence="3">Cysteine hydrolase</fullName>
    </submittedName>
</protein>
<sequence length="285" mass="31630">MSSKHMLIIDPQNDFCDLPPSYWAVDPLSKTGARLQPSLPIVGAHADMQRLARFVERAANSLDRITVTLDSHLGVSIERPSMWLAQDGGELPAFTPVRAQDVQQGRYRVRHSAFKTIVMDYLLALEQQGRFTHMVWPAHCEVGTWGHQVHADILRALHGWEAMSGIPVAKVLKGMSPYTEHYSALVAEVPDVADPASQLNQTLLNSLEASDMVIVGGEAASHCVRCTLEHIVQYGRDGDLSRYVLLEDCVSVISGFEDDYQIFLQQAKKQGLRLSTSTQLLAELQ</sequence>
<dbReference type="InterPro" id="IPR036380">
    <property type="entry name" value="Isochorismatase-like_sf"/>
</dbReference>
<reference evidence="3" key="1">
    <citation type="submission" date="2021-11" db="EMBL/GenBank/DDBJ databases">
        <title>Draft genome sequence of Alcaligenes endophyticus type strain CCUG 75668T.</title>
        <authorList>
            <person name="Salva-Serra F."/>
            <person name="Duran R.E."/>
            <person name="Seeger M."/>
            <person name="Moore E.R.B."/>
            <person name="Jaen-Luchoro D."/>
        </authorList>
    </citation>
    <scope>NUCLEOTIDE SEQUENCE</scope>
    <source>
        <strain evidence="3">CCUG 75668</strain>
    </source>
</reference>
<dbReference type="PANTHER" id="PTHR11080:SF2">
    <property type="entry name" value="LD05707P"/>
    <property type="match status" value="1"/>
</dbReference>
<dbReference type="Proteomes" id="UP001168613">
    <property type="component" value="Unassembled WGS sequence"/>
</dbReference>
<keyword evidence="2 3" id="KW-0378">Hydrolase</keyword>
<name>A0ABT8END6_9BURK</name>
<dbReference type="SUPFAM" id="SSF52499">
    <property type="entry name" value="Isochorismatase-like hydrolases"/>
    <property type="match status" value="1"/>
</dbReference>
<comment type="similarity">
    <text evidence="1">Belongs to the isochorismatase family.</text>
</comment>
<dbReference type="EMBL" id="JAJHNU010000005">
    <property type="protein sequence ID" value="MDN4122702.1"/>
    <property type="molecule type" value="Genomic_DNA"/>
</dbReference>
<evidence type="ECO:0000256" key="1">
    <source>
        <dbReference type="ARBA" id="ARBA00006336"/>
    </source>
</evidence>
<accession>A0ABT8END6</accession>
<comment type="caution">
    <text evidence="3">The sequence shown here is derived from an EMBL/GenBank/DDBJ whole genome shotgun (WGS) entry which is preliminary data.</text>
</comment>
<keyword evidence="4" id="KW-1185">Reference proteome</keyword>
<dbReference type="PANTHER" id="PTHR11080">
    <property type="entry name" value="PYRAZINAMIDASE/NICOTINAMIDASE"/>
    <property type="match status" value="1"/>
</dbReference>
<evidence type="ECO:0000256" key="2">
    <source>
        <dbReference type="ARBA" id="ARBA00022801"/>
    </source>
</evidence>
<gene>
    <name evidence="3" type="ORF">LMS43_15530</name>
</gene>
<proteinExistence type="inferred from homology"/>
<dbReference type="GO" id="GO:0016787">
    <property type="term" value="F:hydrolase activity"/>
    <property type="evidence" value="ECO:0007669"/>
    <property type="project" value="UniProtKB-KW"/>
</dbReference>